<dbReference type="SUPFAM" id="SSF103007">
    <property type="entry name" value="Hypothetical protein TT1725"/>
    <property type="match status" value="1"/>
</dbReference>
<protein>
    <recommendedName>
        <fullName evidence="5">DUF503 domain-containing protein</fullName>
    </recommendedName>
</protein>
<dbReference type="Proteomes" id="UP000076476">
    <property type="component" value="Unassembled WGS sequence"/>
</dbReference>
<dbReference type="PANTHER" id="PTHR36441:SF1">
    <property type="entry name" value="DUF503 DOMAIN-CONTAINING PROTEIN"/>
    <property type="match status" value="1"/>
</dbReference>
<sequence length="92" mass="10514">MLGMVSCECMIFEASSLKEKRAVVQRIIKRLQNKFNVSVAEIGFQDAWQRTEIGIACLASSRAIAEKELNQALKLIDSFPEIERTITTFDWF</sequence>
<dbReference type="GeneID" id="301126412"/>
<reference evidence="1 4" key="2">
    <citation type="submission" date="2016-10" db="EMBL/GenBank/DDBJ databases">
        <title>The whole genome sequencing and assembly of Aeribacillus pallidus KCTC3564 strain.</title>
        <authorList>
            <person name="Lee Y.-J."/>
            <person name="Park M.-K."/>
            <person name="Yi H."/>
            <person name="Bahn Y.-S."/>
            <person name="Kim J.F."/>
            <person name="Lee D.-W."/>
        </authorList>
    </citation>
    <scope>NUCLEOTIDE SEQUENCE [LARGE SCALE GENOMIC DNA]</scope>
    <source>
        <strain evidence="1 4">KCTC3564</strain>
    </source>
</reference>
<name>A0A165YZQ0_9BACI</name>
<dbReference type="EMBL" id="CP017703">
    <property type="protein sequence ID" value="ASS91518.1"/>
    <property type="molecule type" value="Genomic_DNA"/>
</dbReference>
<gene>
    <name evidence="1" type="ORF">AP3564_15990</name>
    <name evidence="2" type="ORF">AZI98_02420</name>
</gene>
<dbReference type="PANTHER" id="PTHR36441">
    <property type="entry name" value="HYPOTHETICAL CYTOSOLIC PROTEIN"/>
    <property type="match status" value="1"/>
</dbReference>
<dbReference type="KEGG" id="apak:AP3564_15990"/>
<evidence type="ECO:0000313" key="1">
    <source>
        <dbReference type="EMBL" id="ASS91518.1"/>
    </source>
</evidence>
<accession>A0A165YZQ0</accession>
<evidence type="ECO:0008006" key="5">
    <source>
        <dbReference type="Google" id="ProtNLM"/>
    </source>
</evidence>
<organism evidence="2 3">
    <name type="scientific">Aeribacillus pallidus</name>
    <dbReference type="NCBI Taxonomy" id="33936"/>
    <lineage>
        <taxon>Bacteria</taxon>
        <taxon>Bacillati</taxon>
        <taxon>Bacillota</taxon>
        <taxon>Bacilli</taxon>
        <taxon>Bacillales</taxon>
        <taxon>Bacillaceae</taxon>
        <taxon>Aeribacillus</taxon>
    </lineage>
</organism>
<dbReference type="InterPro" id="IPR007546">
    <property type="entry name" value="DUF503"/>
</dbReference>
<dbReference type="STRING" id="33936.AZI98_02420"/>
<accession>A0A164BY20</accession>
<dbReference type="AlphaFoldDB" id="A0A165YZQ0"/>
<dbReference type="Pfam" id="PF04456">
    <property type="entry name" value="DUF503"/>
    <property type="match status" value="1"/>
</dbReference>
<evidence type="ECO:0000313" key="3">
    <source>
        <dbReference type="Proteomes" id="UP000076476"/>
    </source>
</evidence>
<proteinExistence type="predicted"/>
<keyword evidence="3" id="KW-1185">Reference proteome</keyword>
<evidence type="ECO:0000313" key="2">
    <source>
        <dbReference type="EMBL" id="KZN97639.1"/>
    </source>
</evidence>
<dbReference type="Gene3D" id="3.30.70.1120">
    <property type="entry name" value="TT1725-like"/>
    <property type="match status" value="1"/>
</dbReference>
<dbReference type="InterPro" id="IPR036746">
    <property type="entry name" value="TT1725-like_sf"/>
</dbReference>
<dbReference type="Proteomes" id="UP000214606">
    <property type="component" value="Chromosome"/>
</dbReference>
<dbReference type="RefSeq" id="WP_063386705.1">
    <property type="nucleotide sequence ID" value="NZ_CP017703.1"/>
</dbReference>
<reference evidence="2 3" key="1">
    <citation type="submission" date="2016-04" db="EMBL/GenBank/DDBJ databases">
        <title>Draft genome sequence of Aeribacillus pallidus 8m3 from petroleum reservoir.</title>
        <authorList>
            <person name="Poltaraus A.B."/>
            <person name="Nazina T.N."/>
            <person name="Tourova T.P."/>
            <person name="Malakho S.M."/>
            <person name="Korshunova A.V."/>
            <person name="Sokolova D.S."/>
        </authorList>
    </citation>
    <scope>NUCLEOTIDE SEQUENCE [LARGE SCALE GENOMIC DNA]</scope>
    <source>
        <strain evidence="2 3">8m3</strain>
    </source>
</reference>
<dbReference type="EMBL" id="LWBR01000007">
    <property type="protein sequence ID" value="KZN97639.1"/>
    <property type="molecule type" value="Genomic_DNA"/>
</dbReference>
<dbReference type="OrthoDB" id="9809023at2"/>
<evidence type="ECO:0000313" key="4">
    <source>
        <dbReference type="Proteomes" id="UP000214606"/>
    </source>
</evidence>